<dbReference type="Proteomes" id="UP000015105">
    <property type="component" value="Chromosome 5D"/>
</dbReference>
<reference evidence="3" key="2">
    <citation type="journal article" date="2017" name="Nat. Plants">
        <title>The Aegilops tauschii genome reveals multiple impacts of transposons.</title>
        <authorList>
            <person name="Zhao G."/>
            <person name="Zou C."/>
            <person name="Li K."/>
            <person name="Wang K."/>
            <person name="Li T."/>
            <person name="Gao L."/>
            <person name="Zhang X."/>
            <person name="Wang H."/>
            <person name="Yang Z."/>
            <person name="Liu X."/>
            <person name="Jiang W."/>
            <person name="Mao L."/>
            <person name="Kong X."/>
            <person name="Jiao Y."/>
            <person name="Jia J."/>
        </authorList>
    </citation>
    <scope>NUCLEOTIDE SEQUENCE [LARGE SCALE GENOMIC DNA]</scope>
    <source>
        <strain evidence="3">cv. AL8/78</strain>
    </source>
</reference>
<feature type="transmembrane region" description="Helical" evidence="1">
    <location>
        <begin position="6"/>
        <end position="25"/>
    </location>
</feature>
<reference evidence="2" key="3">
    <citation type="journal article" date="2017" name="Nature">
        <title>Genome sequence of the progenitor of the wheat D genome Aegilops tauschii.</title>
        <authorList>
            <person name="Luo M.C."/>
            <person name="Gu Y.Q."/>
            <person name="Puiu D."/>
            <person name="Wang H."/>
            <person name="Twardziok S.O."/>
            <person name="Deal K.R."/>
            <person name="Huo N."/>
            <person name="Zhu T."/>
            <person name="Wang L."/>
            <person name="Wang Y."/>
            <person name="McGuire P.E."/>
            <person name="Liu S."/>
            <person name="Long H."/>
            <person name="Ramasamy R.K."/>
            <person name="Rodriguez J.C."/>
            <person name="Van S.L."/>
            <person name="Yuan L."/>
            <person name="Wang Z."/>
            <person name="Xia Z."/>
            <person name="Xiao L."/>
            <person name="Anderson O.D."/>
            <person name="Ouyang S."/>
            <person name="Liang Y."/>
            <person name="Zimin A.V."/>
            <person name="Pertea G."/>
            <person name="Qi P."/>
            <person name="Bennetzen J.L."/>
            <person name="Dai X."/>
            <person name="Dawson M.W."/>
            <person name="Muller H.G."/>
            <person name="Kugler K."/>
            <person name="Rivarola-Duarte L."/>
            <person name="Spannagl M."/>
            <person name="Mayer K.F.X."/>
            <person name="Lu F.H."/>
            <person name="Bevan M.W."/>
            <person name="Leroy P."/>
            <person name="Li P."/>
            <person name="You F.M."/>
            <person name="Sun Q."/>
            <person name="Liu Z."/>
            <person name="Lyons E."/>
            <person name="Wicker T."/>
            <person name="Salzberg S.L."/>
            <person name="Devos K.M."/>
            <person name="Dvorak J."/>
        </authorList>
    </citation>
    <scope>NUCLEOTIDE SEQUENCE [LARGE SCALE GENOMIC DNA]</scope>
    <source>
        <strain evidence="2">cv. AL8/78</strain>
    </source>
</reference>
<organism evidence="2 3">
    <name type="scientific">Aegilops tauschii subsp. strangulata</name>
    <name type="common">Goatgrass</name>
    <dbReference type="NCBI Taxonomy" id="200361"/>
    <lineage>
        <taxon>Eukaryota</taxon>
        <taxon>Viridiplantae</taxon>
        <taxon>Streptophyta</taxon>
        <taxon>Embryophyta</taxon>
        <taxon>Tracheophyta</taxon>
        <taxon>Spermatophyta</taxon>
        <taxon>Magnoliopsida</taxon>
        <taxon>Liliopsida</taxon>
        <taxon>Poales</taxon>
        <taxon>Poaceae</taxon>
        <taxon>BOP clade</taxon>
        <taxon>Pooideae</taxon>
        <taxon>Triticodae</taxon>
        <taxon>Triticeae</taxon>
        <taxon>Triticinae</taxon>
        <taxon>Aegilops</taxon>
    </lineage>
</organism>
<dbReference type="EnsemblPlants" id="AET5Gv20112400.2">
    <property type="protein sequence ID" value="AET5Gv20112400.2"/>
    <property type="gene ID" value="AET5Gv20112400"/>
</dbReference>
<reference evidence="3" key="1">
    <citation type="journal article" date="2014" name="Science">
        <title>Ancient hybridizations among the ancestral genomes of bread wheat.</title>
        <authorList>
            <consortium name="International Wheat Genome Sequencing Consortium,"/>
            <person name="Marcussen T."/>
            <person name="Sandve S.R."/>
            <person name="Heier L."/>
            <person name="Spannagl M."/>
            <person name="Pfeifer M."/>
            <person name="Jakobsen K.S."/>
            <person name="Wulff B.B."/>
            <person name="Steuernagel B."/>
            <person name="Mayer K.F."/>
            <person name="Olsen O.A."/>
        </authorList>
    </citation>
    <scope>NUCLEOTIDE SEQUENCE [LARGE SCALE GENOMIC DNA]</scope>
    <source>
        <strain evidence="3">cv. AL8/78</strain>
    </source>
</reference>
<keyword evidence="1" id="KW-0472">Membrane</keyword>
<keyword evidence="3" id="KW-1185">Reference proteome</keyword>
<dbReference type="Gramene" id="AET5Gv20112400.2">
    <property type="protein sequence ID" value="AET5Gv20112400.2"/>
    <property type="gene ID" value="AET5Gv20112400"/>
</dbReference>
<proteinExistence type="predicted"/>
<reference evidence="2" key="5">
    <citation type="journal article" date="2021" name="G3 (Bethesda)">
        <title>Aegilops tauschii genome assembly Aet v5.0 features greater sequence contiguity and improved annotation.</title>
        <authorList>
            <person name="Wang L."/>
            <person name="Zhu T."/>
            <person name="Rodriguez J.C."/>
            <person name="Deal K.R."/>
            <person name="Dubcovsky J."/>
            <person name="McGuire P.E."/>
            <person name="Lux T."/>
            <person name="Spannagl M."/>
            <person name="Mayer K.F.X."/>
            <person name="Baldrich P."/>
            <person name="Meyers B.C."/>
            <person name="Huo N."/>
            <person name="Gu Y.Q."/>
            <person name="Zhou H."/>
            <person name="Devos K.M."/>
            <person name="Bennetzen J.L."/>
            <person name="Unver T."/>
            <person name="Budak H."/>
            <person name="Gulick P.J."/>
            <person name="Galiba G."/>
            <person name="Kalapos B."/>
            <person name="Nelson D.R."/>
            <person name="Li P."/>
            <person name="You F.M."/>
            <person name="Luo M.C."/>
            <person name="Dvorak J."/>
        </authorList>
    </citation>
    <scope>NUCLEOTIDE SEQUENCE [LARGE SCALE GENOMIC DNA]</scope>
    <source>
        <strain evidence="2">cv. AL8/78</strain>
    </source>
</reference>
<keyword evidence="1" id="KW-0812">Transmembrane</keyword>
<evidence type="ECO:0000313" key="3">
    <source>
        <dbReference type="Proteomes" id="UP000015105"/>
    </source>
</evidence>
<evidence type="ECO:0000313" key="2">
    <source>
        <dbReference type="EnsemblPlants" id="AET5Gv20112400.2"/>
    </source>
</evidence>
<keyword evidence="1" id="KW-1133">Transmembrane helix</keyword>
<dbReference type="AlphaFoldDB" id="A0A453JLP1"/>
<accession>A0A453JLP1</accession>
<sequence>MYGALKYYPLLYAIAGIAFMSPYFIMMLKMLPLLKGFYIERYATDPYQRPVVRM</sequence>
<name>A0A453JLP1_AEGTS</name>
<reference evidence="2" key="4">
    <citation type="submission" date="2019-03" db="UniProtKB">
        <authorList>
            <consortium name="EnsemblPlants"/>
        </authorList>
    </citation>
    <scope>IDENTIFICATION</scope>
</reference>
<evidence type="ECO:0000256" key="1">
    <source>
        <dbReference type="SAM" id="Phobius"/>
    </source>
</evidence>
<protein>
    <submittedName>
        <fullName evidence="2">Uncharacterized protein</fullName>
    </submittedName>
</protein>